<dbReference type="OrthoDB" id="19653at2759"/>
<evidence type="ECO:0000313" key="4">
    <source>
        <dbReference type="EMBL" id="RUS92207.1"/>
    </source>
</evidence>
<feature type="domain" description="Carboxylesterase type B" evidence="3">
    <location>
        <begin position="80"/>
        <end position="297"/>
    </location>
</feature>
<keyword evidence="2" id="KW-0732">Signal</keyword>
<dbReference type="PANTHER" id="PTHR43903">
    <property type="entry name" value="NEUROLIGIN"/>
    <property type="match status" value="1"/>
</dbReference>
<dbReference type="PROSITE" id="PS00941">
    <property type="entry name" value="CARBOXYLESTERASE_B_2"/>
    <property type="match status" value="1"/>
</dbReference>
<evidence type="ECO:0000313" key="5">
    <source>
        <dbReference type="Proteomes" id="UP000271974"/>
    </source>
</evidence>
<name>A0A433UEC0_ELYCH</name>
<protein>
    <recommendedName>
        <fullName evidence="3">Carboxylesterase type B domain-containing protein</fullName>
    </recommendedName>
</protein>
<comment type="caution">
    <text evidence="4">The sequence shown here is derived from an EMBL/GenBank/DDBJ whole genome shotgun (WGS) entry which is preliminary data.</text>
</comment>
<dbReference type="Proteomes" id="UP000271974">
    <property type="component" value="Unassembled WGS sequence"/>
</dbReference>
<dbReference type="InterPro" id="IPR029058">
    <property type="entry name" value="AB_hydrolase_fold"/>
</dbReference>
<evidence type="ECO:0000256" key="2">
    <source>
        <dbReference type="ARBA" id="ARBA00022729"/>
    </source>
</evidence>
<keyword evidence="5" id="KW-1185">Reference proteome</keyword>
<dbReference type="SUPFAM" id="SSF53474">
    <property type="entry name" value="alpha/beta-Hydrolases"/>
    <property type="match status" value="1"/>
</dbReference>
<comment type="similarity">
    <text evidence="1">Belongs to the type-B carboxylesterase/lipase family.</text>
</comment>
<dbReference type="EMBL" id="RQTK01000001">
    <property type="protein sequence ID" value="RUS92207.1"/>
    <property type="molecule type" value="Genomic_DNA"/>
</dbReference>
<evidence type="ECO:0000256" key="1">
    <source>
        <dbReference type="ARBA" id="ARBA00005964"/>
    </source>
</evidence>
<dbReference type="AlphaFoldDB" id="A0A433UEC0"/>
<dbReference type="InterPro" id="IPR019819">
    <property type="entry name" value="Carboxylesterase_B_CS"/>
</dbReference>
<dbReference type="Gene3D" id="3.40.50.1820">
    <property type="entry name" value="alpha/beta hydrolase"/>
    <property type="match status" value="2"/>
</dbReference>
<evidence type="ECO:0000259" key="3">
    <source>
        <dbReference type="Pfam" id="PF00135"/>
    </source>
</evidence>
<gene>
    <name evidence="4" type="ORF">EGW08_000060</name>
</gene>
<dbReference type="InterPro" id="IPR002018">
    <property type="entry name" value="CarbesteraseB"/>
</dbReference>
<organism evidence="4 5">
    <name type="scientific">Elysia chlorotica</name>
    <name type="common">Eastern emerald elysia</name>
    <name type="synonym">Sea slug</name>
    <dbReference type="NCBI Taxonomy" id="188477"/>
    <lineage>
        <taxon>Eukaryota</taxon>
        <taxon>Metazoa</taxon>
        <taxon>Spiralia</taxon>
        <taxon>Lophotrochozoa</taxon>
        <taxon>Mollusca</taxon>
        <taxon>Gastropoda</taxon>
        <taxon>Heterobranchia</taxon>
        <taxon>Euthyneura</taxon>
        <taxon>Panpulmonata</taxon>
        <taxon>Sacoglossa</taxon>
        <taxon>Placobranchoidea</taxon>
        <taxon>Plakobranchidae</taxon>
        <taxon>Elysia</taxon>
    </lineage>
</organism>
<dbReference type="STRING" id="188477.A0A433UEC0"/>
<dbReference type="InterPro" id="IPR051093">
    <property type="entry name" value="Neuroligin/BSAL"/>
</dbReference>
<accession>A0A433UEC0</accession>
<reference evidence="4 5" key="1">
    <citation type="submission" date="2019-01" db="EMBL/GenBank/DDBJ databases">
        <title>A draft genome assembly of the solar-powered sea slug Elysia chlorotica.</title>
        <authorList>
            <person name="Cai H."/>
            <person name="Li Q."/>
            <person name="Fang X."/>
            <person name="Li J."/>
            <person name="Curtis N.E."/>
            <person name="Altenburger A."/>
            <person name="Shibata T."/>
            <person name="Feng M."/>
            <person name="Maeda T."/>
            <person name="Schwartz J.A."/>
            <person name="Shigenobu S."/>
            <person name="Lundholm N."/>
            <person name="Nishiyama T."/>
            <person name="Yang H."/>
            <person name="Hasebe M."/>
            <person name="Li S."/>
            <person name="Pierce S.K."/>
            <person name="Wang J."/>
        </authorList>
    </citation>
    <scope>NUCLEOTIDE SEQUENCE [LARGE SCALE GENOMIC DNA]</scope>
    <source>
        <strain evidence="4">EC2010</strain>
        <tissue evidence="4">Whole organism of an adult</tissue>
    </source>
</reference>
<sequence>MRLKLTIPATAAHRAEARMRRSIPELLVAATVLVLASGVHTQELSASAKVTSQSSVLTKETSQGPLLHTVASQGPGLTRMTSEGPVRGYLHPLANGQGVSERYLGVPFASPPVGSGRFQRPSPPPARNWTLSATSPPPACMQSNHDTSYISDYMPHYDGNMSEDCLYLNIYLPHSPQAEGQDSNPRQLLPVLVHIHGGSNEVGSSFMFQPDSLAVRGQLIVVTVGYRLGALGFLRVPKIGIHGNMGLWDQAMALSWLQENIESFAGDPAKVTLQGHSAGALDVGLHAMSPVSKGLFDDMKFLSKLYNTLKNYEDLATCSPVFDDIVTFFHFCCMSKHGDGHYTWSATIDGHFVPAAPVSLVSSKSHKSVLNAEKRERVALFYSTPPLPPPPLLQPLAEAVVKNKLHLEKFGRFPTAQEVTSDRSHVTEPPLLEEKDFHFAVDAYGSIPGIQELSSHTYFPWADPDNSTAVIMAMSDYAGDMTFTAPAVDLLDRISSLGITESYMYVFQHRSKLSRFPAWMGSIHGEDLAYVFGCPLDGQCGRNFTQLDQALSVRVIDMWANFVHSGYAQDPYLCSNSETTFQMLA</sequence>
<proteinExistence type="inferred from homology"/>
<dbReference type="Pfam" id="PF00135">
    <property type="entry name" value="COesterase"/>
    <property type="match status" value="2"/>
</dbReference>
<feature type="domain" description="Carboxylesterase type B" evidence="3">
    <location>
        <begin position="335"/>
        <end position="569"/>
    </location>
</feature>